<protein>
    <recommendedName>
        <fullName evidence="4">3-keto-disaccharide hydrolase domain-containing protein</fullName>
    </recommendedName>
</protein>
<dbReference type="HOGENOM" id="CLU_045102_0_0_10"/>
<sequence>MYRLYFLLFMLPLAWPAYAQKTSVRKSQELRIPMTAGKWTYAPGQVDFIAGKEAGVMKILKGPKSIVLNDVVFSNGTIEYDVELTGPGFPGINFRMDADQQNGENFYLRSFGKVTPDVRTTVQYAPIVKGMSMWDLTDEYQTGASIAEAGWNHVKLVISGRQMKAYVNDMSKPVLVVPELESPETGGSISLSGSVNYANLVIKPDVTEGLNPEPGYNIVAHDTRYLRNWLVSAPAVLPFGKEPVIGLQSTYGKTDPAELPDSSTRWSPIKAESRGIVNLSRQYAHKPGEVRLLAWLKTSIQSNKAQERLLSLGFSDEVWVFVNGQFLYADKNYFGTPQQKYPAGRCTIENASIRLPLKEGNNEILIGLANYFYGWGIVARLDDTVGIQIMK</sequence>
<feature type="signal peptide" evidence="1">
    <location>
        <begin position="1"/>
        <end position="19"/>
    </location>
</feature>
<proteinExistence type="predicted"/>
<keyword evidence="3" id="KW-1185">Reference proteome</keyword>
<evidence type="ECO:0000313" key="3">
    <source>
        <dbReference type="Proteomes" id="UP000033054"/>
    </source>
</evidence>
<dbReference type="Gene3D" id="2.60.120.560">
    <property type="entry name" value="Exo-inulinase, domain 1"/>
    <property type="match status" value="1"/>
</dbReference>
<evidence type="ECO:0000256" key="1">
    <source>
        <dbReference type="SAM" id="SignalP"/>
    </source>
</evidence>
<dbReference type="KEGG" id="srd:SD10_08010"/>
<name>A0A0E4A111_9BACT</name>
<evidence type="ECO:0000313" key="2">
    <source>
        <dbReference type="EMBL" id="AKD58403.1"/>
    </source>
</evidence>
<feature type="chain" id="PRO_5002417561" description="3-keto-disaccharide hydrolase domain-containing protein" evidence="1">
    <location>
        <begin position="20"/>
        <end position="391"/>
    </location>
</feature>
<dbReference type="STRING" id="1379870.SD10_08010"/>
<dbReference type="EMBL" id="CP010429">
    <property type="protein sequence ID" value="AKD58403.1"/>
    <property type="molecule type" value="Genomic_DNA"/>
</dbReference>
<organism evidence="2 3">
    <name type="scientific">Spirosoma radiotolerans</name>
    <dbReference type="NCBI Taxonomy" id="1379870"/>
    <lineage>
        <taxon>Bacteria</taxon>
        <taxon>Pseudomonadati</taxon>
        <taxon>Bacteroidota</taxon>
        <taxon>Cytophagia</taxon>
        <taxon>Cytophagales</taxon>
        <taxon>Cytophagaceae</taxon>
        <taxon>Spirosoma</taxon>
    </lineage>
</organism>
<gene>
    <name evidence="2" type="ORF">SD10_08010</name>
</gene>
<dbReference type="OrthoDB" id="2634655at2"/>
<dbReference type="Proteomes" id="UP000033054">
    <property type="component" value="Chromosome"/>
</dbReference>
<reference evidence="2 3" key="1">
    <citation type="journal article" date="2014" name="Curr. Microbiol.">
        <title>Spirosoma radiotolerans sp. nov., a gamma-radiation-resistant bacterium isolated from gamma ray-irradiated soil.</title>
        <authorList>
            <person name="Lee J.J."/>
            <person name="Srinivasan S."/>
            <person name="Lim S."/>
            <person name="Joe M."/>
            <person name="Im S."/>
            <person name="Bae S.I."/>
            <person name="Park K.R."/>
            <person name="Han J.H."/>
            <person name="Park S.H."/>
            <person name="Joo B.M."/>
            <person name="Park S.J."/>
            <person name="Kim M.K."/>
        </authorList>
    </citation>
    <scope>NUCLEOTIDE SEQUENCE [LARGE SCALE GENOMIC DNA]</scope>
    <source>
        <strain evidence="2 3">DG5A</strain>
    </source>
</reference>
<dbReference type="PATRIC" id="fig|1379870.5.peg.1738"/>
<dbReference type="AlphaFoldDB" id="A0A0E4A111"/>
<keyword evidence="1" id="KW-0732">Signal</keyword>
<accession>A0A0E4A111</accession>
<evidence type="ECO:0008006" key="4">
    <source>
        <dbReference type="Google" id="ProtNLM"/>
    </source>
</evidence>